<dbReference type="InterPro" id="IPR001927">
    <property type="entry name" value="Na/Gal_symport"/>
</dbReference>
<name>A0A255YR95_9PROT</name>
<dbReference type="Proteomes" id="UP000216998">
    <property type="component" value="Unassembled WGS sequence"/>
</dbReference>
<dbReference type="AlphaFoldDB" id="A0A255YR95"/>
<evidence type="ECO:0000313" key="4">
    <source>
        <dbReference type="Proteomes" id="UP000216998"/>
    </source>
</evidence>
<dbReference type="EMBL" id="NOXU01000032">
    <property type="protein sequence ID" value="OYQ31733.1"/>
    <property type="molecule type" value="Genomic_DNA"/>
</dbReference>
<dbReference type="GO" id="GO:0006814">
    <property type="term" value="P:sodium ion transport"/>
    <property type="evidence" value="ECO:0007669"/>
    <property type="project" value="InterPro"/>
</dbReference>
<feature type="transmembrane region" description="Helical" evidence="2">
    <location>
        <begin position="409"/>
        <end position="431"/>
    </location>
</feature>
<evidence type="ECO:0000313" key="3">
    <source>
        <dbReference type="EMBL" id="OYQ31733.1"/>
    </source>
</evidence>
<evidence type="ECO:0008006" key="5">
    <source>
        <dbReference type="Google" id="ProtNLM"/>
    </source>
</evidence>
<dbReference type="InterPro" id="IPR036259">
    <property type="entry name" value="MFS_trans_sf"/>
</dbReference>
<feature type="transmembrane region" description="Helical" evidence="2">
    <location>
        <begin position="53"/>
        <end position="75"/>
    </location>
</feature>
<accession>A0A255YR95</accession>
<proteinExistence type="inferred from homology"/>
<dbReference type="PANTHER" id="PTHR11328">
    <property type="entry name" value="MAJOR FACILITATOR SUPERFAMILY DOMAIN-CONTAINING PROTEIN"/>
    <property type="match status" value="1"/>
</dbReference>
<dbReference type="InterPro" id="IPR039672">
    <property type="entry name" value="MFS_2"/>
</dbReference>
<feature type="transmembrane region" description="Helical" evidence="2">
    <location>
        <begin position="81"/>
        <end position="102"/>
    </location>
</feature>
<feature type="transmembrane region" description="Helical" evidence="2">
    <location>
        <begin position="365"/>
        <end position="388"/>
    </location>
</feature>
<organism evidence="3 4">
    <name type="scientific">Niveispirillum lacus</name>
    <dbReference type="NCBI Taxonomy" id="1981099"/>
    <lineage>
        <taxon>Bacteria</taxon>
        <taxon>Pseudomonadati</taxon>
        <taxon>Pseudomonadota</taxon>
        <taxon>Alphaproteobacteria</taxon>
        <taxon>Rhodospirillales</taxon>
        <taxon>Azospirillaceae</taxon>
        <taxon>Niveispirillum</taxon>
    </lineage>
</organism>
<dbReference type="GO" id="GO:0008643">
    <property type="term" value="P:carbohydrate transport"/>
    <property type="evidence" value="ECO:0007669"/>
    <property type="project" value="InterPro"/>
</dbReference>
<dbReference type="CDD" id="cd17332">
    <property type="entry name" value="MFS_MelB_like"/>
    <property type="match status" value="1"/>
</dbReference>
<dbReference type="GO" id="GO:0005886">
    <property type="term" value="C:plasma membrane"/>
    <property type="evidence" value="ECO:0007669"/>
    <property type="project" value="TreeGrafter"/>
</dbReference>
<keyword evidence="4" id="KW-1185">Reference proteome</keyword>
<feature type="transmembrane region" description="Helical" evidence="2">
    <location>
        <begin position="451"/>
        <end position="473"/>
    </location>
</feature>
<comment type="similarity">
    <text evidence="1">Belongs to the sodium:galactoside symporter (TC 2.A.2) family.</text>
</comment>
<feature type="transmembrane region" description="Helical" evidence="2">
    <location>
        <begin position="276"/>
        <end position="295"/>
    </location>
</feature>
<comment type="caution">
    <text evidence="3">The sequence shown here is derived from an EMBL/GenBank/DDBJ whole genome shotgun (WGS) entry which is preliminary data.</text>
</comment>
<dbReference type="PANTHER" id="PTHR11328:SF24">
    <property type="entry name" value="MAJOR FACILITATOR SUPERFAMILY (MFS) PROFILE DOMAIN-CONTAINING PROTEIN"/>
    <property type="match status" value="1"/>
</dbReference>
<evidence type="ECO:0000256" key="1">
    <source>
        <dbReference type="ARBA" id="ARBA00009617"/>
    </source>
</evidence>
<feature type="transmembrane region" description="Helical" evidence="2">
    <location>
        <begin position="340"/>
        <end position="359"/>
    </location>
</feature>
<keyword evidence="2" id="KW-0472">Membrane</keyword>
<protein>
    <recommendedName>
        <fullName evidence="5">MFS transporter</fullName>
    </recommendedName>
</protein>
<feature type="transmembrane region" description="Helical" evidence="2">
    <location>
        <begin position="194"/>
        <end position="214"/>
    </location>
</feature>
<dbReference type="SUPFAM" id="SSF103473">
    <property type="entry name" value="MFS general substrate transporter"/>
    <property type="match status" value="1"/>
</dbReference>
<dbReference type="Pfam" id="PF13347">
    <property type="entry name" value="MFS_2"/>
    <property type="match status" value="1"/>
</dbReference>
<gene>
    <name evidence="3" type="ORF">CHU95_21620</name>
</gene>
<feature type="transmembrane region" description="Helical" evidence="2">
    <location>
        <begin position="123"/>
        <end position="142"/>
    </location>
</feature>
<keyword evidence="2" id="KW-1133">Transmembrane helix</keyword>
<sequence>MSDGPVDQAPARPCRSSVTQLVKPYKVRAQVRWQSGRGRRQSIMGMVGLRARVGYAVGDFGLNLYWQSLLLFILFFQMDALGLSAVDAGISYLIASIWDACMDPLMGILSDRTRTRMGRYRPYILFGTVPLALSFWLCFSPPDFLVAGSLGMLVFATLTHMVLRTCYAVVAIPYSSLTAAITRDSDERASLTGWRMLLAFAGSTSVSAMLPLLAGWFGSYSPAAACVGVLAVLAHLVCVAVVRELPPPMPGAVAPLPGLRADLGGFLRAVLRNGPLLRLLAATVALHLSLGILMRNIPYLLKYDLGSDAALSAQALVWFSAAGVVAVPLWVWVARRWSKAMAWQAGSALVMVGAVALAFTSPAAFWPTLSCLALISFGHAAHAVAMWSMLPDAVDYAHWRHRRRDEAKVYGLASLIFKLALGGSAFLGGLALDGVGYVPGAAQTMASLTGFRLLAGLVPVLGLGLSMLVIAGYPLTAQRHGRIQTFLGRRRVKQVGDGRR</sequence>
<reference evidence="3 4" key="1">
    <citation type="submission" date="2017-07" db="EMBL/GenBank/DDBJ databases">
        <title>Niveispirillum cyanobacteriorum sp. nov., isolated from cyanobacterial aggregates in a eutrophic lake.</title>
        <authorList>
            <person name="Cai H."/>
        </authorList>
    </citation>
    <scope>NUCLEOTIDE SEQUENCE [LARGE SCALE GENOMIC DNA]</scope>
    <source>
        <strain evidence="4">TH1-14</strain>
    </source>
</reference>
<evidence type="ECO:0000256" key="2">
    <source>
        <dbReference type="SAM" id="Phobius"/>
    </source>
</evidence>
<dbReference type="GO" id="GO:0015293">
    <property type="term" value="F:symporter activity"/>
    <property type="evidence" value="ECO:0007669"/>
    <property type="project" value="InterPro"/>
</dbReference>
<feature type="transmembrane region" description="Helical" evidence="2">
    <location>
        <begin position="315"/>
        <end position="333"/>
    </location>
</feature>
<dbReference type="NCBIfam" id="TIGR00792">
    <property type="entry name" value="gph"/>
    <property type="match status" value="1"/>
</dbReference>
<feature type="transmembrane region" description="Helical" evidence="2">
    <location>
        <begin position="220"/>
        <end position="242"/>
    </location>
</feature>
<keyword evidence="2" id="KW-0812">Transmembrane</keyword>
<dbReference type="Gene3D" id="1.20.1250.20">
    <property type="entry name" value="MFS general substrate transporter like domains"/>
    <property type="match status" value="2"/>
</dbReference>
<dbReference type="OrthoDB" id="9764596at2"/>